<dbReference type="AlphaFoldDB" id="A0AAJ0BFF1"/>
<evidence type="ECO:0000313" key="3">
    <source>
        <dbReference type="Proteomes" id="UP001239445"/>
    </source>
</evidence>
<protein>
    <submittedName>
        <fullName evidence="2">Uncharacterized protein</fullName>
    </submittedName>
</protein>
<keyword evidence="3" id="KW-1185">Reference proteome</keyword>
<name>A0AAJ0BFF1_9PEZI</name>
<sequence>MAALAPPSVTQITATSILPIGNRDESVSLQRNVPSDLWNSNSPNGADDGPTGSLKPVGFQLGKPIAMSINGTANYPIDWPEMAKGNYLIIGSIQYGNGPKIDVLRGKWPESKVTDPAPRPEPILSVPFTVSLEMIDPLPADKKITDIPWGFAGDVEWRIQPESELSLQLVVPTKTRLEMYQLGAIAPGGPTEARSAESTLPNFQGKWPVHLLRLFVPGPSELQGSAADIQANKVSWWAKYICRKVSSLGEAYDALEGRSGYGVGILGGSFDMTSFYDKVLLIPPYPKVSLGLNSFDTTSLVEAAFWILLPAINASDTPRPKVTWIGLTPCGEIADPKVFQMVPLGWQNDAAAQGVSTPFFKGNLAVSKKPEDGALAATAWLEIQMNPTTTFVVQIAFNVKGPNDQRPRPDLGDETRSDFLIRHFKDEGLNGRTTQFFDSTTVPQVSDATKAGDNLGRRAGLYNLRGVNEPWPWLYSATSGKPSMLPMPPSLRAAIALRLPDAKNSASTAKRLDLVNAGSLRPHRIYALLKPKVVVPGSNVPQPDHYNGKTDYFRLVVGRGVSVASYICLLDATGKLQELKDVKARVKISTFEKFSDALDGLVTALGGFECDISKIIQSNAADTTYGHYMVRTTQSLLFVRNNLLTDITILDLASYTSAAKALLNLASILDKDFVANTVPRCQARKAAFDITSPAPPLLQNMTKVFVDKPFAMTLSNVDLLAEELGVNVYSGQKEVGQPIIFTSAGPQVADTVAGTSTRTLSFLPLQCPASGALDVDLAVTGAHYDTFHPVTRIVTVKLQK</sequence>
<gene>
    <name evidence="2" type="ORF">QBC47DRAFT_202429</name>
</gene>
<feature type="compositionally biased region" description="Polar residues" evidence="1">
    <location>
        <begin position="33"/>
        <end position="44"/>
    </location>
</feature>
<dbReference type="Proteomes" id="UP001239445">
    <property type="component" value="Unassembled WGS sequence"/>
</dbReference>
<comment type="caution">
    <text evidence="2">The sequence shown here is derived from an EMBL/GenBank/DDBJ whole genome shotgun (WGS) entry which is preliminary data.</text>
</comment>
<evidence type="ECO:0000313" key="2">
    <source>
        <dbReference type="EMBL" id="KAK1754836.1"/>
    </source>
</evidence>
<organism evidence="2 3">
    <name type="scientific">Echria macrotheca</name>
    <dbReference type="NCBI Taxonomy" id="438768"/>
    <lineage>
        <taxon>Eukaryota</taxon>
        <taxon>Fungi</taxon>
        <taxon>Dikarya</taxon>
        <taxon>Ascomycota</taxon>
        <taxon>Pezizomycotina</taxon>
        <taxon>Sordariomycetes</taxon>
        <taxon>Sordariomycetidae</taxon>
        <taxon>Sordariales</taxon>
        <taxon>Schizotheciaceae</taxon>
        <taxon>Echria</taxon>
    </lineage>
</organism>
<feature type="region of interest" description="Disordered" evidence="1">
    <location>
        <begin position="33"/>
        <end position="55"/>
    </location>
</feature>
<accession>A0AAJ0BFF1</accession>
<dbReference type="EMBL" id="MU839834">
    <property type="protein sequence ID" value="KAK1754836.1"/>
    <property type="molecule type" value="Genomic_DNA"/>
</dbReference>
<reference evidence="2" key="1">
    <citation type="submission" date="2023-06" db="EMBL/GenBank/DDBJ databases">
        <title>Genome-scale phylogeny and comparative genomics of the fungal order Sordariales.</title>
        <authorList>
            <consortium name="Lawrence Berkeley National Laboratory"/>
            <person name="Hensen N."/>
            <person name="Bonometti L."/>
            <person name="Westerberg I."/>
            <person name="Brannstrom I.O."/>
            <person name="Guillou S."/>
            <person name="Cros-Aarteil S."/>
            <person name="Calhoun S."/>
            <person name="Haridas S."/>
            <person name="Kuo A."/>
            <person name="Mondo S."/>
            <person name="Pangilinan J."/>
            <person name="Riley R."/>
            <person name="Labutti K."/>
            <person name="Andreopoulos B."/>
            <person name="Lipzen A."/>
            <person name="Chen C."/>
            <person name="Yanf M."/>
            <person name="Daum C."/>
            <person name="Ng V."/>
            <person name="Clum A."/>
            <person name="Steindorff A."/>
            <person name="Ohm R."/>
            <person name="Martin F."/>
            <person name="Silar P."/>
            <person name="Natvig D."/>
            <person name="Lalanne C."/>
            <person name="Gautier V."/>
            <person name="Ament-Velasquez S.L."/>
            <person name="Kruys A."/>
            <person name="Hutchinson M.I."/>
            <person name="Powell A.J."/>
            <person name="Barry K."/>
            <person name="Miller A.N."/>
            <person name="Grigoriev I.V."/>
            <person name="Debuchy R."/>
            <person name="Gladieux P."/>
            <person name="Thoren M.H."/>
            <person name="Johannesson H."/>
        </authorList>
    </citation>
    <scope>NUCLEOTIDE SEQUENCE</scope>
    <source>
        <strain evidence="2">PSN4</strain>
    </source>
</reference>
<proteinExistence type="predicted"/>
<evidence type="ECO:0000256" key="1">
    <source>
        <dbReference type="SAM" id="MobiDB-lite"/>
    </source>
</evidence>